<dbReference type="EMBL" id="KN838653">
    <property type="protein sequence ID" value="KIJ99116.1"/>
    <property type="molecule type" value="Genomic_DNA"/>
</dbReference>
<evidence type="ECO:0000313" key="3">
    <source>
        <dbReference type="Proteomes" id="UP000054477"/>
    </source>
</evidence>
<dbReference type="HOGENOM" id="CLU_2400007_0_0_1"/>
<organism evidence="2 3">
    <name type="scientific">Laccaria amethystina LaAM-08-1</name>
    <dbReference type="NCBI Taxonomy" id="1095629"/>
    <lineage>
        <taxon>Eukaryota</taxon>
        <taxon>Fungi</taxon>
        <taxon>Dikarya</taxon>
        <taxon>Basidiomycota</taxon>
        <taxon>Agaricomycotina</taxon>
        <taxon>Agaricomycetes</taxon>
        <taxon>Agaricomycetidae</taxon>
        <taxon>Agaricales</taxon>
        <taxon>Agaricineae</taxon>
        <taxon>Hydnangiaceae</taxon>
        <taxon>Laccaria</taxon>
    </lineage>
</organism>
<dbReference type="AlphaFoldDB" id="A0A0C9XNJ9"/>
<dbReference type="Proteomes" id="UP000054477">
    <property type="component" value="Unassembled WGS sequence"/>
</dbReference>
<protein>
    <submittedName>
        <fullName evidence="2">Uncharacterized protein</fullName>
    </submittedName>
</protein>
<proteinExistence type="predicted"/>
<evidence type="ECO:0000256" key="1">
    <source>
        <dbReference type="SAM" id="MobiDB-lite"/>
    </source>
</evidence>
<sequence length="93" mass="10030">MEVGQFQACHVARRCHVPERHLVVGFRCLVGEATETALSDNTFKRFGFETPGTSTSNTATPSARANQDDAHLHDNLDNGSPAFVSIQIAISSS</sequence>
<reference evidence="3" key="2">
    <citation type="submission" date="2015-01" db="EMBL/GenBank/DDBJ databases">
        <title>Evolutionary Origins and Diversification of the Mycorrhizal Mutualists.</title>
        <authorList>
            <consortium name="DOE Joint Genome Institute"/>
            <consortium name="Mycorrhizal Genomics Consortium"/>
            <person name="Kohler A."/>
            <person name="Kuo A."/>
            <person name="Nagy L.G."/>
            <person name="Floudas D."/>
            <person name="Copeland A."/>
            <person name="Barry K.W."/>
            <person name="Cichocki N."/>
            <person name="Veneault-Fourrey C."/>
            <person name="LaButti K."/>
            <person name="Lindquist E.A."/>
            <person name="Lipzen A."/>
            <person name="Lundell T."/>
            <person name="Morin E."/>
            <person name="Murat C."/>
            <person name="Riley R."/>
            <person name="Ohm R."/>
            <person name="Sun H."/>
            <person name="Tunlid A."/>
            <person name="Henrissat B."/>
            <person name="Grigoriev I.V."/>
            <person name="Hibbett D.S."/>
            <person name="Martin F."/>
        </authorList>
    </citation>
    <scope>NUCLEOTIDE SEQUENCE [LARGE SCALE GENOMIC DNA]</scope>
    <source>
        <strain evidence="3">LaAM-08-1</strain>
    </source>
</reference>
<name>A0A0C9XNJ9_9AGAR</name>
<feature type="compositionally biased region" description="Basic and acidic residues" evidence="1">
    <location>
        <begin position="66"/>
        <end position="76"/>
    </location>
</feature>
<gene>
    <name evidence="2" type="ORF">K443DRAFT_179621</name>
</gene>
<feature type="region of interest" description="Disordered" evidence="1">
    <location>
        <begin position="49"/>
        <end position="76"/>
    </location>
</feature>
<evidence type="ECO:0000313" key="2">
    <source>
        <dbReference type="EMBL" id="KIJ99116.1"/>
    </source>
</evidence>
<accession>A0A0C9XNJ9</accession>
<feature type="compositionally biased region" description="Polar residues" evidence="1">
    <location>
        <begin position="51"/>
        <end position="65"/>
    </location>
</feature>
<reference evidence="2 3" key="1">
    <citation type="submission" date="2014-04" db="EMBL/GenBank/DDBJ databases">
        <authorList>
            <consortium name="DOE Joint Genome Institute"/>
            <person name="Kuo A."/>
            <person name="Kohler A."/>
            <person name="Nagy L.G."/>
            <person name="Floudas D."/>
            <person name="Copeland A."/>
            <person name="Barry K.W."/>
            <person name="Cichocki N."/>
            <person name="Veneault-Fourrey C."/>
            <person name="LaButti K."/>
            <person name="Lindquist E.A."/>
            <person name="Lipzen A."/>
            <person name="Lundell T."/>
            <person name="Morin E."/>
            <person name="Murat C."/>
            <person name="Sun H."/>
            <person name="Tunlid A."/>
            <person name="Henrissat B."/>
            <person name="Grigoriev I.V."/>
            <person name="Hibbett D.S."/>
            <person name="Martin F."/>
            <person name="Nordberg H.P."/>
            <person name="Cantor M.N."/>
            <person name="Hua S.X."/>
        </authorList>
    </citation>
    <scope>NUCLEOTIDE SEQUENCE [LARGE SCALE GENOMIC DNA]</scope>
    <source>
        <strain evidence="2 3">LaAM-08-1</strain>
    </source>
</reference>
<keyword evidence="3" id="KW-1185">Reference proteome</keyword>